<feature type="compositionally biased region" description="Acidic residues" evidence="1">
    <location>
        <begin position="41"/>
        <end position="67"/>
    </location>
</feature>
<protein>
    <submittedName>
        <fullName evidence="2">Uncharacterized protein</fullName>
    </submittedName>
</protein>
<name>A0A169WCD2_DAUCS</name>
<evidence type="ECO:0000313" key="2">
    <source>
        <dbReference type="EMBL" id="KZN01919.1"/>
    </source>
</evidence>
<feature type="compositionally biased region" description="Polar residues" evidence="1">
    <location>
        <begin position="16"/>
        <end position="31"/>
    </location>
</feature>
<reference evidence="2" key="1">
    <citation type="journal article" date="2016" name="Nat. Genet.">
        <title>A high-quality carrot genome assembly provides new insights into carotenoid accumulation and asterid genome evolution.</title>
        <authorList>
            <person name="Iorizzo M."/>
            <person name="Ellison S."/>
            <person name="Senalik D."/>
            <person name="Zeng P."/>
            <person name="Satapoomin P."/>
            <person name="Huang J."/>
            <person name="Bowman M."/>
            <person name="Iovene M."/>
            <person name="Sanseverino W."/>
            <person name="Cavagnaro P."/>
            <person name="Yildiz M."/>
            <person name="Macko-Podgorni A."/>
            <person name="Moranska E."/>
            <person name="Grzebelus E."/>
            <person name="Grzebelus D."/>
            <person name="Ashrafi H."/>
            <person name="Zheng Z."/>
            <person name="Cheng S."/>
            <person name="Spooner D."/>
            <person name="Van Deynze A."/>
            <person name="Simon P."/>
        </authorList>
    </citation>
    <scope>NUCLEOTIDE SEQUENCE [LARGE SCALE GENOMIC DNA]</scope>
    <source>
        <tissue evidence="2">Leaf</tissue>
    </source>
</reference>
<proteinExistence type="predicted"/>
<comment type="caution">
    <text evidence="2">The sequence shown here is derived from an EMBL/GenBank/DDBJ whole genome shotgun (WGS) entry which is preliminary data.</text>
</comment>
<sequence>MVWWGIRRQVKFLNRQGDSSTSHPQYSTSFVKGSKDKLEQESDEENKDENNDEDNGDVEEEREDPDEDDKKAVKRKPYCLREYKKCKEGKM</sequence>
<dbReference type="EMBL" id="LNRQ01000003">
    <property type="protein sequence ID" value="KZN01919.1"/>
    <property type="molecule type" value="Genomic_DNA"/>
</dbReference>
<feature type="region of interest" description="Disordered" evidence="1">
    <location>
        <begin position="13"/>
        <end position="74"/>
    </location>
</feature>
<dbReference type="AlphaFoldDB" id="A0A169WCD2"/>
<evidence type="ECO:0000256" key="1">
    <source>
        <dbReference type="SAM" id="MobiDB-lite"/>
    </source>
</evidence>
<dbReference type="Gramene" id="KZN01919">
    <property type="protein sequence ID" value="KZN01919"/>
    <property type="gene ID" value="DCAR_010673"/>
</dbReference>
<organism evidence="2">
    <name type="scientific">Daucus carota subsp. sativus</name>
    <name type="common">Carrot</name>
    <dbReference type="NCBI Taxonomy" id="79200"/>
    <lineage>
        <taxon>Eukaryota</taxon>
        <taxon>Viridiplantae</taxon>
        <taxon>Streptophyta</taxon>
        <taxon>Embryophyta</taxon>
        <taxon>Tracheophyta</taxon>
        <taxon>Spermatophyta</taxon>
        <taxon>Magnoliopsida</taxon>
        <taxon>eudicotyledons</taxon>
        <taxon>Gunneridae</taxon>
        <taxon>Pentapetalae</taxon>
        <taxon>asterids</taxon>
        <taxon>campanulids</taxon>
        <taxon>Apiales</taxon>
        <taxon>Apiaceae</taxon>
        <taxon>Apioideae</taxon>
        <taxon>Scandiceae</taxon>
        <taxon>Daucinae</taxon>
        <taxon>Daucus</taxon>
        <taxon>Daucus sect. Daucus</taxon>
    </lineage>
</organism>
<gene>
    <name evidence="2" type="ORF">DCAR_010673</name>
</gene>
<accession>A0A169WCD2</accession>